<organism evidence="3 4">
    <name type="scientific">Halocaridina rubra</name>
    <name type="common">Hawaiian red shrimp</name>
    <dbReference type="NCBI Taxonomy" id="373956"/>
    <lineage>
        <taxon>Eukaryota</taxon>
        <taxon>Metazoa</taxon>
        <taxon>Ecdysozoa</taxon>
        <taxon>Arthropoda</taxon>
        <taxon>Crustacea</taxon>
        <taxon>Multicrustacea</taxon>
        <taxon>Malacostraca</taxon>
        <taxon>Eumalacostraca</taxon>
        <taxon>Eucarida</taxon>
        <taxon>Decapoda</taxon>
        <taxon>Pleocyemata</taxon>
        <taxon>Caridea</taxon>
        <taxon>Atyoidea</taxon>
        <taxon>Atyidae</taxon>
        <taxon>Halocaridina</taxon>
    </lineage>
</organism>
<comment type="caution">
    <text evidence="3">The sequence shown here is derived from an EMBL/GenBank/DDBJ whole genome shotgun (WGS) entry which is preliminary data.</text>
</comment>
<feature type="region of interest" description="Disordered" evidence="1">
    <location>
        <begin position="70"/>
        <end position="179"/>
    </location>
</feature>
<dbReference type="EMBL" id="JAXCGZ010017188">
    <property type="protein sequence ID" value="KAK7068585.1"/>
    <property type="molecule type" value="Genomic_DNA"/>
</dbReference>
<gene>
    <name evidence="3" type="ORF">SK128_018572</name>
</gene>
<name>A0AAN8WYC1_HALRR</name>
<evidence type="ECO:0000313" key="3">
    <source>
        <dbReference type="EMBL" id="KAK7068585.1"/>
    </source>
</evidence>
<reference evidence="3 4" key="1">
    <citation type="submission" date="2023-11" db="EMBL/GenBank/DDBJ databases">
        <title>Halocaridina rubra genome assembly.</title>
        <authorList>
            <person name="Smith C."/>
        </authorList>
    </citation>
    <scope>NUCLEOTIDE SEQUENCE [LARGE SCALE GENOMIC DNA]</scope>
    <source>
        <strain evidence="3">EP-1</strain>
        <tissue evidence="3">Whole</tissue>
    </source>
</reference>
<keyword evidence="2" id="KW-1133">Transmembrane helix</keyword>
<evidence type="ECO:0000313" key="4">
    <source>
        <dbReference type="Proteomes" id="UP001381693"/>
    </source>
</evidence>
<protein>
    <submittedName>
        <fullName evidence="3">Uncharacterized protein</fullName>
    </submittedName>
</protein>
<keyword evidence="2" id="KW-0812">Transmembrane</keyword>
<dbReference type="AlphaFoldDB" id="A0AAN8WYC1"/>
<dbReference type="Proteomes" id="UP001381693">
    <property type="component" value="Unassembled WGS sequence"/>
</dbReference>
<feature type="compositionally biased region" description="Gly residues" evidence="1">
    <location>
        <begin position="144"/>
        <end position="154"/>
    </location>
</feature>
<feature type="transmembrane region" description="Helical" evidence="2">
    <location>
        <begin position="38"/>
        <end position="57"/>
    </location>
</feature>
<keyword evidence="4" id="KW-1185">Reference proteome</keyword>
<sequence>MVSSESVSWQPIACFCVYTSEYYLMASVSLGVKQQKKTIMILSVSAALLGLVTAYPAKADLTRYQDGQGLNYEGYDEPSDHSGQGGLPRESALEGPGSGTAESSISYSLGAAPSDYDAHQGQNSQGGSGGYARQSAHGNQPAYGGQGNNYGGQAVGIRKPQDEYRYQNYDDDDHDIYTN</sequence>
<evidence type="ECO:0000256" key="2">
    <source>
        <dbReference type="SAM" id="Phobius"/>
    </source>
</evidence>
<feature type="transmembrane region" description="Helical" evidence="2">
    <location>
        <begin position="6"/>
        <end position="26"/>
    </location>
</feature>
<evidence type="ECO:0000256" key="1">
    <source>
        <dbReference type="SAM" id="MobiDB-lite"/>
    </source>
</evidence>
<keyword evidence="2" id="KW-0472">Membrane</keyword>
<proteinExistence type="predicted"/>
<accession>A0AAN8WYC1</accession>
<feature type="compositionally biased region" description="Acidic residues" evidence="1">
    <location>
        <begin position="169"/>
        <end position="179"/>
    </location>
</feature>